<dbReference type="OrthoDB" id="507354at2"/>
<gene>
    <name evidence="1" type="ORF">SAMN02983003_0607</name>
</gene>
<sequence length="260" mass="27744">MSETKRNSTTAKVGNMESAILWEGRSALDGSPIALVATGLGKRSRNAKTGDIVQTWIIRRDMSPVEAVKTGADSAICGDCPHRGRMVDGQNVGRSCYVTVFQAPLSVYKTLPKYARLSVAEGREALAGRLVRLGAYGDPAAVPFHIWADLLADRKACTGYTHQWRQFPQFREFCMASCDSAADHADAKADGWRTFRVRSADETLQPREVVCPASAEAGAKTNCAACKACGGLSAKAKADIAIVVHGAAPKVNAFNGRIAA</sequence>
<evidence type="ECO:0000313" key="1">
    <source>
        <dbReference type="EMBL" id="SFZ81636.1"/>
    </source>
</evidence>
<accession>A0A1K2HV96</accession>
<dbReference type="STRING" id="665118.SAMN02983003_0607"/>
<evidence type="ECO:0000313" key="2">
    <source>
        <dbReference type="Proteomes" id="UP000183447"/>
    </source>
</evidence>
<dbReference type="EMBL" id="FPKU01000001">
    <property type="protein sequence ID" value="SFZ81636.1"/>
    <property type="molecule type" value="Genomic_DNA"/>
</dbReference>
<dbReference type="Proteomes" id="UP000183447">
    <property type="component" value="Unassembled WGS sequence"/>
</dbReference>
<proteinExistence type="predicted"/>
<dbReference type="AlphaFoldDB" id="A0A1K2HV96"/>
<organism evidence="1 2">
    <name type="scientific">Devosia enhydra</name>
    <dbReference type="NCBI Taxonomy" id="665118"/>
    <lineage>
        <taxon>Bacteria</taxon>
        <taxon>Pseudomonadati</taxon>
        <taxon>Pseudomonadota</taxon>
        <taxon>Alphaproteobacteria</taxon>
        <taxon>Hyphomicrobiales</taxon>
        <taxon>Devosiaceae</taxon>
        <taxon>Devosia</taxon>
    </lineage>
</organism>
<dbReference type="RefSeq" id="WP_143145637.1">
    <property type="nucleotide sequence ID" value="NZ_FPKU01000001.1"/>
</dbReference>
<protein>
    <submittedName>
        <fullName evidence="1">Uncharacterized protein</fullName>
    </submittedName>
</protein>
<name>A0A1K2HV96_9HYPH</name>
<reference evidence="1 2" key="1">
    <citation type="submission" date="2016-11" db="EMBL/GenBank/DDBJ databases">
        <authorList>
            <person name="Jaros S."/>
            <person name="Januszkiewicz K."/>
            <person name="Wedrychowicz H."/>
        </authorList>
    </citation>
    <scope>NUCLEOTIDE SEQUENCE [LARGE SCALE GENOMIC DNA]</scope>
    <source>
        <strain evidence="1 2">ATCC 23634</strain>
    </source>
</reference>
<keyword evidence="2" id="KW-1185">Reference proteome</keyword>